<accession>A0A0F4NK93</accession>
<protein>
    <recommendedName>
        <fullName evidence="3">Phage morphogeneis protein</fullName>
    </recommendedName>
</protein>
<dbReference type="OrthoDB" id="2081253at2"/>
<dbReference type="Proteomes" id="UP000033673">
    <property type="component" value="Unassembled WGS sequence"/>
</dbReference>
<reference evidence="1 2" key="1">
    <citation type="journal article" date="2015" name="BMC Genomics">
        <title>Genome mining reveals unlocked bioactive potential of marine Gram-negative bacteria.</title>
        <authorList>
            <person name="Machado H."/>
            <person name="Sonnenschein E.C."/>
            <person name="Melchiorsen J."/>
            <person name="Gram L."/>
        </authorList>
    </citation>
    <scope>NUCLEOTIDE SEQUENCE [LARGE SCALE GENOMIC DNA]</scope>
    <source>
        <strain evidence="1 2">S2757</strain>
    </source>
</reference>
<dbReference type="AlphaFoldDB" id="A0A0F4NK93"/>
<proteinExistence type="predicted"/>
<dbReference type="NCBIfam" id="TIGR01635">
    <property type="entry name" value="tail_comp_S"/>
    <property type="match status" value="1"/>
</dbReference>
<evidence type="ECO:0000313" key="1">
    <source>
        <dbReference type="EMBL" id="KJY83293.1"/>
    </source>
</evidence>
<dbReference type="STRING" id="579748.TW81_09865"/>
<gene>
    <name evidence="1" type="ORF">TW81_09865</name>
</gene>
<comment type="caution">
    <text evidence="1">The sequence shown here is derived from an EMBL/GenBank/DDBJ whole genome shotgun (WGS) entry which is preliminary data.</text>
</comment>
<dbReference type="InterPro" id="IPR006522">
    <property type="entry name" value="Phage_virion_morphogenesis"/>
</dbReference>
<dbReference type="Pfam" id="PF05069">
    <property type="entry name" value="Phage_tail_S"/>
    <property type="match status" value="1"/>
</dbReference>
<sequence>MIQLKTQSNLDKINQELERLAQKGKSLAPAMAEIANLLQNKVEEAFEQQTDPVTGAQWEPLSPATIASKKKKGYADPQRILYGEGEMQEGLTSESGSSSVSVGFNVVSEDGYPYPEVHQYGTKDGKLEARPFLPMDEDGELARHVEEEILDILDEHFLP</sequence>
<dbReference type="PATRIC" id="fig|579748.3.peg.2027"/>
<dbReference type="EMBL" id="JXXV01000016">
    <property type="protein sequence ID" value="KJY83293.1"/>
    <property type="molecule type" value="Genomic_DNA"/>
</dbReference>
<name>A0A0F4NK93_9VIBR</name>
<evidence type="ECO:0000313" key="2">
    <source>
        <dbReference type="Proteomes" id="UP000033673"/>
    </source>
</evidence>
<organism evidence="1 2">
    <name type="scientific">Vibrio galatheae</name>
    <dbReference type="NCBI Taxonomy" id="579748"/>
    <lineage>
        <taxon>Bacteria</taxon>
        <taxon>Pseudomonadati</taxon>
        <taxon>Pseudomonadota</taxon>
        <taxon>Gammaproteobacteria</taxon>
        <taxon>Vibrionales</taxon>
        <taxon>Vibrionaceae</taxon>
        <taxon>Vibrio</taxon>
    </lineage>
</organism>
<dbReference type="RefSeq" id="WP_045955531.1">
    <property type="nucleotide sequence ID" value="NZ_JXXV01000016.1"/>
</dbReference>
<keyword evidence="2" id="KW-1185">Reference proteome</keyword>
<evidence type="ECO:0008006" key="3">
    <source>
        <dbReference type="Google" id="ProtNLM"/>
    </source>
</evidence>